<dbReference type="Pfam" id="PF05033">
    <property type="entry name" value="Pre-SET"/>
    <property type="match status" value="1"/>
</dbReference>
<keyword evidence="7 8" id="KW-0539">Nucleus</keyword>
<dbReference type="SMART" id="SM00468">
    <property type="entry name" value="PreSET"/>
    <property type="match status" value="1"/>
</dbReference>
<reference evidence="14 15" key="1">
    <citation type="submission" date="2017-07" db="EMBL/GenBank/DDBJ databases">
        <title>An improved, manually edited Actinidia chinensis var. chinensis (kiwifruit) genome highlights the challenges associated with draft genomes and gene prediction in plants.</title>
        <authorList>
            <person name="Pilkington S."/>
            <person name="Crowhurst R."/>
            <person name="Hilario E."/>
            <person name="Nardozza S."/>
            <person name="Fraser L."/>
            <person name="Peng Y."/>
            <person name="Gunaseelan K."/>
            <person name="Simpson R."/>
            <person name="Tahir J."/>
            <person name="Deroles S."/>
            <person name="Templeton K."/>
            <person name="Luo Z."/>
            <person name="Davy M."/>
            <person name="Cheng C."/>
            <person name="Mcneilage M."/>
            <person name="Scaglione D."/>
            <person name="Liu Y."/>
            <person name="Zhang Q."/>
            <person name="Datson P."/>
            <person name="De Silva N."/>
            <person name="Gardiner S."/>
            <person name="Bassett H."/>
            <person name="Chagne D."/>
            <person name="Mccallum J."/>
            <person name="Dzierzon H."/>
            <person name="Deng C."/>
            <person name="Wang Y.-Y."/>
            <person name="Barron N."/>
            <person name="Manako K."/>
            <person name="Bowen J."/>
            <person name="Foster T."/>
            <person name="Erridge Z."/>
            <person name="Tiffin H."/>
            <person name="Waite C."/>
            <person name="Davies K."/>
            <person name="Grierson E."/>
            <person name="Laing W."/>
            <person name="Kirk R."/>
            <person name="Chen X."/>
            <person name="Wood M."/>
            <person name="Montefiori M."/>
            <person name="Brummell D."/>
            <person name="Schwinn K."/>
            <person name="Catanach A."/>
            <person name="Fullerton C."/>
            <person name="Li D."/>
            <person name="Meiyalaghan S."/>
            <person name="Nieuwenhuizen N."/>
            <person name="Read N."/>
            <person name="Prakash R."/>
            <person name="Hunter D."/>
            <person name="Zhang H."/>
            <person name="Mckenzie M."/>
            <person name="Knabel M."/>
            <person name="Harris A."/>
            <person name="Allan A."/>
            <person name="Chen A."/>
            <person name="Janssen B."/>
            <person name="Plunkett B."/>
            <person name="Dwamena C."/>
            <person name="Voogd C."/>
            <person name="Leif D."/>
            <person name="Lafferty D."/>
            <person name="Souleyre E."/>
            <person name="Varkonyi-Gasic E."/>
            <person name="Gambi F."/>
            <person name="Hanley J."/>
            <person name="Yao J.-L."/>
            <person name="Cheung J."/>
            <person name="David K."/>
            <person name="Warren B."/>
            <person name="Marsh K."/>
            <person name="Snowden K."/>
            <person name="Lin-Wang K."/>
            <person name="Brian L."/>
            <person name="Martinez-Sanchez M."/>
            <person name="Wang M."/>
            <person name="Ileperuma N."/>
            <person name="Macnee N."/>
            <person name="Campin R."/>
            <person name="Mcatee P."/>
            <person name="Drummond R."/>
            <person name="Espley R."/>
            <person name="Ireland H."/>
            <person name="Wu R."/>
            <person name="Atkinson R."/>
            <person name="Karunairetnam S."/>
            <person name="Bulley S."/>
            <person name="Chunkath S."/>
            <person name="Hanley Z."/>
            <person name="Storey R."/>
            <person name="Thrimawithana A."/>
            <person name="Thomson S."/>
            <person name="David C."/>
            <person name="Testolin R."/>
        </authorList>
    </citation>
    <scope>NUCLEOTIDE SEQUENCE [LARGE SCALE GENOMIC DNA]</scope>
    <source>
        <strain evidence="15">cv. Red5</strain>
        <tissue evidence="14">Young leaf</tissue>
    </source>
</reference>
<dbReference type="SMART" id="SM00466">
    <property type="entry name" value="SRA"/>
    <property type="match status" value="1"/>
</dbReference>
<dbReference type="GO" id="GO:0005634">
    <property type="term" value="C:nucleus"/>
    <property type="evidence" value="ECO:0007669"/>
    <property type="project" value="UniProtKB-SubCell"/>
</dbReference>
<proteinExistence type="predicted"/>
<evidence type="ECO:0000256" key="7">
    <source>
        <dbReference type="ARBA" id="ARBA00023242"/>
    </source>
</evidence>
<dbReference type="PROSITE" id="PS51015">
    <property type="entry name" value="YDG"/>
    <property type="match status" value="1"/>
</dbReference>
<dbReference type="Gene3D" id="2.30.280.10">
    <property type="entry name" value="SRA-YDG"/>
    <property type="match status" value="1"/>
</dbReference>
<dbReference type="Gene3D" id="2.170.270.10">
    <property type="entry name" value="SET domain"/>
    <property type="match status" value="1"/>
</dbReference>
<dbReference type="InterPro" id="IPR015947">
    <property type="entry name" value="PUA-like_sf"/>
</dbReference>
<evidence type="ECO:0000256" key="2">
    <source>
        <dbReference type="ARBA" id="ARBA00022454"/>
    </source>
</evidence>
<feature type="region of interest" description="Disordered" evidence="9">
    <location>
        <begin position="179"/>
        <end position="247"/>
    </location>
</feature>
<dbReference type="STRING" id="1590841.A0A2R6PLS2"/>
<dbReference type="GO" id="GO:0003690">
    <property type="term" value="F:double-stranded DNA binding"/>
    <property type="evidence" value="ECO:0007669"/>
    <property type="project" value="TreeGrafter"/>
</dbReference>
<evidence type="ECO:0000256" key="4">
    <source>
        <dbReference type="ARBA" id="ARBA00022679"/>
    </source>
</evidence>
<feature type="compositionally biased region" description="Polar residues" evidence="9">
    <location>
        <begin position="213"/>
        <end position="224"/>
    </location>
</feature>
<dbReference type="InterPro" id="IPR003616">
    <property type="entry name" value="Post-SET_dom"/>
</dbReference>
<evidence type="ECO:0000256" key="8">
    <source>
        <dbReference type="PROSITE-ProRule" id="PRU00358"/>
    </source>
</evidence>
<dbReference type="InterPro" id="IPR051357">
    <property type="entry name" value="H3K9_HMTase_SUVAR3-9"/>
</dbReference>
<protein>
    <submittedName>
        <fullName evidence="14">Histone-lysine N-methyltransferase, H3 lysine-9 specific protein</fullName>
    </submittedName>
</protein>
<dbReference type="Pfam" id="PF02182">
    <property type="entry name" value="SAD_SRA"/>
    <property type="match status" value="1"/>
</dbReference>
<dbReference type="EMBL" id="NKQK01000024">
    <property type="protein sequence ID" value="PSR93288.1"/>
    <property type="molecule type" value="Genomic_DNA"/>
</dbReference>
<keyword evidence="15" id="KW-1185">Reference proteome</keyword>
<dbReference type="InterPro" id="IPR007728">
    <property type="entry name" value="Pre-SET_dom"/>
</dbReference>
<dbReference type="PROSITE" id="PS50867">
    <property type="entry name" value="PRE_SET"/>
    <property type="match status" value="1"/>
</dbReference>
<dbReference type="PANTHER" id="PTHR45660:SF46">
    <property type="entry name" value="HISTONE-LYSINE N-METHYLTRANSFERASE, H3 LYSINE-9 SPECIFIC SUVH6"/>
    <property type="match status" value="1"/>
</dbReference>
<dbReference type="GO" id="GO:0032259">
    <property type="term" value="P:methylation"/>
    <property type="evidence" value="ECO:0007669"/>
    <property type="project" value="UniProtKB-KW"/>
</dbReference>
<feature type="domain" description="SET" evidence="10">
    <location>
        <begin position="733"/>
        <end position="862"/>
    </location>
</feature>
<evidence type="ECO:0000256" key="5">
    <source>
        <dbReference type="ARBA" id="ARBA00022691"/>
    </source>
</evidence>
<evidence type="ECO:0000259" key="12">
    <source>
        <dbReference type="PROSITE" id="PS50868"/>
    </source>
</evidence>
<dbReference type="PROSITE" id="PS50868">
    <property type="entry name" value="POST_SET"/>
    <property type="match status" value="1"/>
</dbReference>
<evidence type="ECO:0000256" key="9">
    <source>
        <dbReference type="SAM" id="MobiDB-lite"/>
    </source>
</evidence>
<accession>A0A2R6PLS2</accession>
<dbReference type="Proteomes" id="UP000241394">
    <property type="component" value="Chromosome LG24"/>
</dbReference>
<dbReference type="PROSITE" id="PS50280">
    <property type="entry name" value="SET"/>
    <property type="match status" value="1"/>
</dbReference>
<dbReference type="GO" id="GO:0008270">
    <property type="term" value="F:zinc ion binding"/>
    <property type="evidence" value="ECO:0007669"/>
    <property type="project" value="InterPro"/>
</dbReference>
<feature type="compositionally biased region" description="Basic and acidic residues" evidence="9">
    <location>
        <begin position="785"/>
        <end position="797"/>
    </location>
</feature>
<evidence type="ECO:0000256" key="6">
    <source>
        <dbReference type="ARBA" id="ARBA00022853"/>
    </source>
</evidence>
<feature type="domain" description="YDG" evidence="13">
    <location>
        <begin position="449"/>
        <end position="596"/>
    </location>
</feature>
<dbReference type="SMART" id="SM00317">
    <property type="entry name" value="SET"/>
    <property type="match status" value="1"/>
</dbReference>
<dbReference type="OrthoDB" id="5792673at2759"/>
<dbReference type="InterPro" id="IPR046341">
    <property type="entry name" value="SET_dom_sf"/>
</dbReference>
<dbReference type="InterPro" id="IPR003105">
    <property type="entry name" value="SRA_YDG"/>
</dbReference>
<dbReference type="Pfam" id="PF00856">
    <property type="entry name" value="SET"/>
    <property type="match status" value="1"/>
</dbReference>
<evidence type="ECO:0000313" key="15">
    <source>
        <dbReference type="Proteomes" id="UP000241394"/>
    </source>
</evidence>
<dbReference type="AlphaFoldDB" id="A0A2R6PLS2"/>
<organism evidence="14 15">
    <name type="scientific">Actinidia chinensis var. chinensis</name>
    <name type="common">Chinese soft-hair kiwi</name>
    <dbReference type="NCBI Taxonomy" id="1590841"/>
    <lineage>
        <taxon>Eukaryota</taxon>
        <taxon>Viridiplantae</taxon>
        <taxon>Streptophyta</taxon>
        <taxon>Embryophyta</taxon>
        <taxon>Tracheophyta</taxon>
        <taxon>Spermatophyta</taxon>
        <taxon>Magnoliopsida</taxon>
        <taxon>eudicotyledons</taxon>
        <taxon>Gunneridae</taxon>
        <taxon>Pentapetalae</taxon>
        <taxon>asterids</taxon>
        <taxon>Ericales</taxon>
        <taxon>Actinidiaceae</taxon>
        <taxon>Actinidia</taxon>
    </lineage>
</organism>
<keyword evidence="6" id="KW-0156">Chromatin regulator</keyword>
<evidence type="ECO:0000259" key="10">
    <source>
        <dbReference type="PROSITE" id="PS50280"/>
    </source>
</evidence>
<dbReference type="GO" id="GO:0042054">
    <property type="term" value="F:histone methyltransferase activity"/>
    <property type="evidence" value="ECO:0007669"/>
    <property type="project" value="InterPro"/>
</dbReference>
<feature type="domain" description="Pre-SET" evidence="11">
    <location>
        <begin position="670"/>
        <end position="730"/>
    </location>
</feature>
<evidence type="ECO:0000256" key="1">
    <source>
        <dbReference type="ARBA" id="ARBA00004286"/>
    </source>
</evidence>
<comment type="subcellular location">
    <subcellularLocation>
        <location evidence="1">Chromosome</location>
    </subcellularLocation>
    <subcellularLocation>
        <location evidence="8">Nucleus</location>
    </subcellularLocation>
</comment>
<dbReference type="InParanoid" id="A0A2R6PLS2"/>
<reference evidence="15" key="2">
    <citation type="journal article" date="2018" name="BMC Genomics">
        <title>A manually annotated Actinidia chinensis var. chinensis (kiwifruit) genome highlights the challenges associated with draft genomes and gene prediction in plants.</title>
        <authorList>
            <person name="Pilkington S.M."/>
            <person name="Crowhurst R."/>
            <person name="Hilario E."/>
            <person name="Nardozza S."/>
            <person name="Fraser L."/>
            <person name="Peng Y."/>
            <person name="Gunaseelan K."/>
            <person name="Simpson R."/>
            <person name="Tahir J."/>
            <person name="Deroles S.C."/>
            <person name="Templeton K."/>
            <person name="Luo Z."/>
            <person name="Davy M."/>
            <person name="Cheng C."/>
            <person name="McNeilage M."/>
            <person name="Scaglione D."/>
            <person name="Liu Y."/>
            <person name="Zhang Q."/>
            <person name="Datson P."/>
            <person name="De Silva N."/>
            <person name="Gardiner S.E."/>
            <person name="Bassett H."/>
            <person name="Chagne D."/>
            <person name="McCallum J."/>
            <person name="Dzierzon H."/>
            <person name="Deng C."/>
            <person name="Wang Y.Y."/>
            <person name="Barron L."/>
            <person name="Manako K."/>
            <person name="Bowen J."/>
            <person name="Foster T.M."/>
            <person name="Erridge Z.A."/>
            <person name="Tiffin H."/>
            <person name="Waite C.N."/>
            <person name="Davies K.M."/>
            <person name="Grierson E.P."/>
            <person name="Laing W.A."/>
            <person name="Kirk R."/>
            <person name="Chen X."/>
            <person name="Wood M."/>
            <person name="Montefiori M."/>
            <person name="Brummell D.A."/>
            <person name="Schwinn K.E."/>
            <person name="Catanach A."/>
            <person name="Fullerton C."/>
            <person name="Li D."/>
            <person name="Meiyalaghan S."/>
            <person name="Nieuwenhuizen N."/>
            <person name="Read N."/>
            <person name="Prakash R."/>
            <person name="Hunter D."/>
            <person name="Zhang H."/>
            <person name="McKenzie M."/>
            <person name="Knabel M."/>
            <person name="Harris A."/>
            <person name="Allan A.C."/>
            <person name="Gleave A."/>
            <person name="Chen A."/>
            <person name="Janssen B.J."/>
            <person name="Plunkett B."/>
            <person name="Ampomah-Dwamena C."/>
            <person name="Voogd C."/>
            <person name="Leif D."/>
            <person name="Lafferty D."/>
            <person name="Souleyre E.J.F."/>
            <person name="Varkonyi-Gasic E."/>
            <person name="Gambi F."/>
            <person name="Hanley J."/>
            <person name="Yao J.L."/>
            <person name="Cheung J."/>
            <person name="David K.M."/>
            <person name="Warren B."/>
            <person name="Marsh K."/>
            <person name="Snowden K.C."/>
            <person name="Lin-Wang K."/>
            <person name="Brian L."/>
            <person name="Martinez-Sanchez M."/>
            <person name="Wang M."/>
            <person name="Ileperuma N."/>
            <person name="Macnee N."/>
            <person name="Campin R."/>
            <person name="McAtee P."/>
            <person name="Drummond R.S.M."/>
            <person name="Espley R.V."/>
            <person name="Ireland H.S."/>
            <person name="Wu R."/>
            <person name="Atkinson R.G."/>
            <person name="Karunairetnam S."/>
            <person name="Bulley S."/>
            <person name="Chunkath S."/>
            <person name="Hanley Z."/>
            <person name="Storey R."/>
            <person name="Thrimawithana A.H."/>
            <person name="Thomson S."/>
            <person name="David C."/>
            <person name="Testolin R."/>
            <person name="Huang H."/>
            <person name="Hellens R.P."/>
            <person name="Schaffer R.J."/>
        </authorList>
    </citation>
    <scope>NUCLEOTIDE SEQUENCE [LARGE SCALE GENOMIC DNA]</scope>
    <source>
        <strain evidence="15">cv. Red5</strain>
    </source>
</reference>
<dbReference type="SMART" id="SM00508">
    <property type="entry name" value="PostSET"/>
    <property type="match status" value="1"/>
</dbReference>
<keyword evidence="5" id="KW-0949">S-adenosyl-L-methionine</keyword>
<evidence type="ECO:0000313" key="14">
    <source>
        <dbReference type="EMBL" id="PSR93288.1"/>
    </source>
</evidence>
<evidence type="ECO:0000256" key="3">
    <source>
        <dbReference type="ARBA" id="ARBA00022603"/>
    </source>
</evidence>
<dbReference type="SUPFAM" id="SSF88697">
    <property type="entry name" value="PUA domain-like"/>
    <property type="match status" value="1"/>
</dbReference>
<sequence length="892" mass="98701">MSLPDTGPLSKLPKKRLFDHGEHHGFPLNFKRPKVDAVRRFPEHCGALAPRIATRPREGVSPGKAARKSEISVASDIKPESMKPLVSQNSVEARGLGMTADQGEKASVKTTDVTKSTNLPKNLTEAQPCAHVGKYPPWKIRKGVTVHHDFPPGLVMRNHTSESMVLDNKSGVDQRQLVDTTRTDSKEQIQNGHGLESKLEGNALKEPGDEVQAESTHLTGNETGKNIEGETSSEYKVKQDKDMESSVAAPSEIRLLLPDSVSKIKESDSFVGQTGKELEEYCEDKGAEDGSDMLMLPGGAQYLDMNPPCGDWVIAKRDGEWVSTCEATEPICGFKSQKNEFEDTVILSAESSSLCGDALFDNKERHKPILVSEDCNVLSIIPHDSVQAVVSQNKVKEALNLFEETYTNLLKEQEAQSKGKGKGGRHCHVEAAMLLKKQKKCVNTKRVLGPVPGVEIGDRFRFRAELVVIGLHHQFQGGIDYIKKDGEIFATSIVDSGRYANVAESSNVLIYCGQGGNPTIVDKEPQDQKLERGNLALKNSMDAGKPVRVIRGRQILEASTSEKILTYLYDGLYSVTKCTQERGLFGKLVFMFELNRLAGLAAQPKLTREIASMPKKSKVCNAPNAANDISQGKEKKPICAVNNIDDEKIPPFDYVPNVEYPWWYDSSIPVGCDCIDGCSDLVKCPCTIKNGGEVPFNSYGAIVRKNPLVYECGPSCKCSPSCTNRVSQHGIQYQLEIFKTESRGWGVRSRNYISSGSFICEYAGELLRDKEAEERTGNDEYLFDIGKENNDNSPRDETSDDDNFTIDAATRGNVGRFINHSCSPNLYAQNVLYDHDNKRMPHIMLFAAKNVPPLRELTYDYNYKVNQVLDGNGNIKKKDCYCGSHNCSGRMY</sequence>
<dbReference type="InterPro" id="IPR025794">
    <property type="entry name" value="H3-K9-MeTrfase_plant"/>
</dbReference>
<dbReference type="GO" id="GO:0005694">
    <property type="term" value="C:chromosome"/>
    <property type="evidence" value="ECO:0007669"/>
    <property type="project" value="UniProtKB-SubCell"/>
</dbReference>
<gene>
    <name evidence="14" type="ORF">CEY00_Acc27900</name>
</gene>
<feature type="compositionally biased region" description="Basic and acidic residues" evidence="9">
    <location>
        <begin position="225"/>
        <end position="244"/>
    </location>
</feature>
<dbReference type="Gramene" id="PSR93288">
    <property type="protein sequence ID" value="PSR93288"/>
    <property type="gene ID" value="CEY00_Acc27900"/>
</dbReference>
<feature type="region of interest" description="Disordered" evidence="9">
    <location>
        <begin position="778"/>
        <end position="804"/>
    </location>
</feature>
<keyword evidence="4 14" id="KW-0808">Transferase</keyword>
<feature type="domain" description="Post-SET" evidence="12">
    <location>
        <begin position="876"/>
        <end position="892"/>
    </location>
</feature>
<keyword evidence="2" id="KW-0158">Chromosome</keyword>
<dbReference type="InterPro" id="IPR001214">
    <property type="entry name" value="SET_dom"/>
</dbReference>
<dbReference type="PANTHER" id="PTHR45660">
    <property type="entry name" value="HISTONE-LYSINE N-METHYLTRANSFERASE SETMAR"/>
    <property type="match status" value="1"/>
</dbReference>
<dbReference type="InterPro" id="IPR036987">
    <property type="entry name" value="SRA-YDG_sf"/>
</dbReference>
<evidence type="ECO:0000259" key="13">
    <source>
        <dbReference type="PROSITE" id="PS51015"/>
    </source>
</evidence>
<dbReference type="SUPFAM" id="SSF82199">
    <property type="entry name" value="SET domain"/>
    <property type="match status" value="1"/>
</dbReference>
<name>A0A2R6PLS2_ACTCC</name>
<keyword evidence="3 14" id="KW-0489">Methyltransferase</keyword>
<evidence type="ECO:0000259" key="11">
    <source>
        <dbReference type="PROSITE" id="PS50867"/>
    </source>
</evidence>
<dbReference type="PROSITE" id="PS51575">
    <property type="entry name" value="SAM_MT43_SUVAR39_2"/>
    <property type="match status" value="1"/>
</dbReference>
<comment type="caution">
    <text evidence="14">The sequence shown here is derived from an EMBL/GenBank/DDBJ whole genome shotgun (WGS) entry which is preliminary data.</text>
</comment>